<gene>
    <name evidence="2" type="ORF">Vbra_12475</name>
</gene>
<feature type="region of interest" description="Disordered" evidence="1">
    <location>
        <begin position="1"/>
        <end position="64"/>
    </location>
</feature>
<reference evidence="2 3" key="1">
    <citation type="submission" date="2014-11" db="EMBL/GenBank/DDBJ databases">
        <authorList>
            <person name="Zhu J."/>
            <person name="Qi W."/>
            <person name="Song R."/>
        </authorList>
    </citation>
    <scope>NUCLEOTIDE SEQUENCE [LARGE SCALE GENOMIC DNA]</scope>
</reference>
<dbReference type="EMBL" id="CDMY01000270">
    <property type="protein sequence ID" value="CEL98424.1"/>
    <property type="molecule type" value="Genomic_DNA"/>
</dbReference>
<evidence type="ECO:0000313" key="3">
    <source>
        <dbReference type="Proteomes" id="UP000041254"/>
    </source>
</evidence>
<dbReference type="SUPFAM" id="SSF47113">
    <property type="entry name" value="Histone-fold"/>
    <property type="match status" value="1"/>
</dbReference>
<organism evidence="2 3">
    <name type="scientific">Vitrella brassicaformis (strain CCMP3155)</name>
    <dbReference type="NCBI Taxonomy" id="1169540"/>
    <lineage>
        <taxon>Eukaryota</taxon>
        <taxon>Sar</taxon>
        <taxon>Alveolata</taxon>
        <taxon>Colpodellida</taxon>
        <taxon>Vitrellaceae</taxon>
        <taxon>Vitrella</taxon>
    </lineage>
</organism>
<evidence type="ECO:0000256" key="1">
    <source>
        <dbReference type="SAM" id="MobiDB-lite"/>
    </source>
</evidence>
<accession>A0A0G4ELX3</accession>
<dbReference type="OrthoDB" id="2193432at2759"/>
<dbReference type="GO" id="GO:0046982">
    <property type="term" value="F:protein heterodimerization activity"/>
    <property type="evidence" value="ECO:0007669"/>
    <property type="project" value="InterPro"/>
</dbReference>
<dbReference type="AlphaFoldDB" id="A0A0G4ELX3"/>
<name>A0A0G4ELX3_VITBC</name>
<feature type="compositionally biased region" description="Low complexity" evidence="1">
    <location>
        <begin position="31"/>
        <end position="46"/>
    </location>
</feature>
<proteinExistence type="predicted"/>
<sequence length="155" mass="16385">MPPYMPRPKAPVGDHPSAAAMRQAGHRELMADSAAAQAAAARAAMAGRRPHSSADPPPPPPTITAETIRALLEDMAPGSEIEDSACEVMVALTNEFLDHTIEQACQVATHQGKKEARGAYALTMDALRSVLSLNAFTPQADVKPHQPHRPSAPPT</sequence>
<dbReference type="Proteomes" id="UP000041254">
    <property type="component" value="Unassembled WGS sequence"/>
</dbReference>
<keyword evidence="3" id="KW-1185">Reference proteome</keyword>
<dbReference type="VEuPathDB" id="CryptoDB:Vbra_12475"/>
<dbReference type="InterPro" id="IPR009072">
    <property type="entry name" value="Histone-fold"/>
</dbReference>
<protein>
    <submittedName>
        <fullName evidence="2">Uncharacterized protein</fullName>
    </submittedName>
</protein>
<evidence type="ECO:0000313" key="2">
    <source>
        <dbReference type="EMBL" id="CEL98424.1"/>
    </source>
</evidence>
<dbReference type="Gene3D" id="1.10.20.10">
    <property type="entry name" value="Histone, subunit A"/>
    <property type="match status" value="1"/>
</dbReference>
<dbReference type="InParanoid" id="A0A0G4ELX3"/>